<feature type="compositionally biased region" description="Polar residues" evidence="1">
    <location>
        <begin position="21"/>
        <end position="51"/>
    </location>
</feature>
<evidence type="ECO:0000313" key="2">
    <source>
        <dbReference type="Proteomes" id="UP001652661"/>
    </source>
</evidence>
<organism evidence="2 3">
    <name type="scientific">Drosophila kikkawai</name>
    <name type="common">Fruit fly</name>
    <dbReference type="NCBI Taxonomy" id="30033"/>
    <lineage>
        <taxon>Eukaryota</taxon>
        <taxon>Metazoa</taxon>
        <taxon>Ecdysozoa</taxon>
        <taxon>Arthropoda</taxon>
        <taxon>Hexapoda</taxon>
        <taxon>Insecta</taxon>
        <taxon>Pterygota</taxon>
        <taxon>Neoptera</taxon>
        <taxon>Endopterygota</taxon>
        <taxon>Diptera</taxon>
        <taxon>Brachycera</taxon>
        <taxon>Muscomorpha</taxon>
        <taxon>Ephydroidea</taxon>
        <taxon>Drosophilidae</taxon>
        <taxon>Drosophila</taxon>
        <taxon>Sophophora</taxon>
    </lineage>
</organism>
<gene>
    <name evidence="3" type="primary">LOC138929256</name>
</gene>
<keyword evidence="2" id="KW-1185">Reference proteome</keyword>
<dbReference type="GeneID" id="138929256"/>
<proteinExistence type="predicted"/>
<reference evidence="3" key="1">
    <citation type="submission" date="2025-08" db="UniProtKB">
        <authorList>
            <consortium name="RefSeq"/>
        </authorList>
    </citation>
    <scope>IDENTIFICATION</scope>
    <source>
        <strain evidence="3">14028-0561.14</strain>
        <tissue evidence="3">Whole fly</tissue>
    </source>
</reference>
<sequence length="149" mass="15696">MPIGDGEEPKSLLTVCKAKSESTVPSKSENPSRSKGPLTTATPLRSTSTSPEVPRSAPSTKAAKSVVSPHFTRASGRMAQAEGDKALRKFMTITDRIRVYNGSNDPPKSSSLIQEQCIQMPSLQGSPRSEGLPTVSSTAIGEAVPRGTN</sequence>
<evidence type="ECO:0000313" key="3">
    <source>
        <dbReference type="RefSeq" id="XP_070144703.1"/>
    </source>
</evidence>
<feature type="region of interest" description="Disordered" evidence="1">
    <location>
        <begin position="1"/>
        <end position="84"/>
    </location>
</feature>
<name>A0ABM4GPQ8_DROKI</name>
<accession>A0ABM4GPQ8</accession>
<evidence type="ECO:0000256" key="1">
    <source>
        <dbReference type="SAM" id="MobiDB-lite"/>
    </source>
</evidence>
<dbReference type="RefSeq" id="XP_070144703.1">
    <property type="nucleotide sequence ID" value="XM_070288602.1"/>
</dbReference>
<dbReference type="Proteomes" id="UP001652661">
    <property type="component" value="Chromosome X"/>
</dbReference>
<protein>
    <submittedName>
        <fullName evidence="3">Uncharacterized protein</fullName>
    </submittedName>
</protein>
<feature type="region of interest" description="Disordered" evidence="1">
    <location>
        <begin position="122"/>
        <end position="149"/>
    </location>
</feature>